<dbReference type="InterPro" id="IPR016181">
    <property type="entry name" value="Acyl_CoA_acyltransferase"/>
</dbReference>
<dbReference type="GO" id="GO:0016747">
    <property type="term" value="F:acyltransferase activity, transferring groups other than amino-acyl groups"/>
    <property type="evidence" value="ECO:0007669"/>
    <property type="project" value="InterPro"/>
</dbReference>
<dbReference type="PANTHER" id="PTHR43792">
    <property type="entry name" value="GNAT FAMILY, PUTATIVE (AFU_ORTHOLOGUE AFUA_3G00765)-RELATED-RELATED"/>
    <property type="match status" value="1"/>
</dbReference>
<dbReference type="Pfam" id="PF13302">
    <property type="entry name" value="Acetyltransf_3"/>
    <property type="match status" value="1"/>
</dbReference>
<dbReference type="InterPro" id="IPR051531">
    <property type="entry name" value="N-acetyltransferase"/>
</dbReference>
<evidence type="ECO:0000313" key="3">
    <source>
        <dbReference type="EMBL" id="KMW19726.1"/>
    </source>
</evidence>
<evidence type="ECO:0000313" key="4">
    <source>
        <dbReference type="Proteomes" id="UP000037392"/>
    </source>
</evidence>
<proteinExistence type="predicted"/>
<accession>A0A0J9C5M5</accession>
<sequence length="285" mass="32297">MVIEYRIQLDGVSHPVIISDEPEALLAAQAAGRAIIGVQGDGNKWYLKGVSYVIPGFEDASRELAQLVLRRHLGLPWLIASTGRLVIREFVEEDADHIPEEEYGAQEGVFRSRELLALYIDRQYGFYEYGTWALTEKETDVLVGMAGVSNPRLPEEMEELLYQNDPDRTVPWLELGYHIFRPYRRRGYGAEAVSAIMDYAHEVLDVRLCALIDEKNQASRAMAERLGMECIRETRILPPIREADNRSPTGDAGTQPPVRETGTRPSQGQLLYAERWISPPDREDP</sequence>
<protein>
    <recommendedName>
        <fullName evidence="2">N-acetyltransferase domain-containing protein</fullName>
    </recommendedName>
</protein>
<dbReference type="OrthoDB" id="9798081at2"/>
<organism evidence="3 4">
    <name type="scientific">[Clostridium] citroniae WAL-19142</name>
    <dbReference type="NCBI Taxonomy" id="742734"/>
    <lineage>
        <taxon>Bacteria</taxon>
        <taxon>Bacillati</taxon>
        <taxon>Bacillota</taxon>
        <taxon>Clostridia</taxon>
        <taxon>Lachnospirales</taxon>
        <taxon>Lachnospiraceae</taxon>
        <taxon>Enterocloster</taxon>
    </lineage>
</organism>
<comment type="caution">
    <text evidence="3">The sequence shown here is derived from an EMBL/GenBank/DDBJ whole genome shotgun (WGS) entry which is preliminary data.</text>
</comment>
<dbReference type="EMBL" id="ADLK01000020">
    <property type="protein sequence ID" value="KMW19726.1"/>
    <property type="molecule type" value="Genomic_DNA"/>
</dbReference>
<name>A0A0J9C5M5_9FIRM</name>
<evidence type="ECO:0000259" key="2">
    <source>
        <dbReference type="PROSITE" id="PS51186"/>
    </source>
</evidence>
<dbReference type="RefSeq" id="WP_007866604.1">
    <property type="nucleotide sequence ID" value="NZ_KQ235878.1"/>
</dbReference>
<dbReference type="SUPFAM" id="SSF55729">
    <property type="entry name" value="Acyl-CoA N-acyltransferases (Nat)"/>
    <property type="match status" value="1"/>
</dbReference>
<reference evidence="3 4" key="1">
    <citation type="submission" date="2011-04" db="EMBL/GenBank/DDBJ databases">
        <title>The Genome Sequence of Clostridium citroniae WAL-19142.</title>
        <authorList>
            <consortium name="The Broad Institute Genome Sequencing Platform"/>
            <person name="Earl A."/>
            <person name="Ward D."/>
            <person name="Feldgarden M."/>
            <person name="Gevers D."/>
            <person name="Warren Y.A."/>
            <person name="Tyrrell K.L."/>
            <person name="Citron D.M."/>
            <person name="Goldstein E.J."/>
            <person name="Daigneault M."/>
            <person name="Allen-Vercoe E."/>
            <person name="Young S.K."/>
            <person name="Zeng Q."/>
            <person name="Gargeya S."/>
            <person name="Fitzgerald M."/>
            <person name="Haas B."/>
            <person name="Abouelleil A."/>
            <person name="Alvarado L."/>
            <person name="Arachchi H.M."/>
            <person name="Berlin A."/>
            <person name="Brown A."/>
            <person name="Chapman S.B."/>
            <person name="Chen Z."/>
            <person name="Dunbar C."/>
            <person name="Freedman E."/>
            <person name="Gearin G."/>
            <person name="Gellesch M."/>
            <person name="Goldberg J."/>
            <person name="Griggs A."/>
            <person name="Gujja S."/>
            <person name="Heilman E.R."/>
            <person name="Heiman D."/>
            <person name="Howarth C."/>
            <person name="Larson L."/>
            <person name="Lui A."/>
            <person name="MacDonald P.J."/>
            <person name="Mehta T."/>
            <person name="Montmayeur A."/>
            <person name="Murphy C."/>
            <person name="Neiman D."/>
            <person name="Pearson M."/>
            <person name="Priest M."/>
            <person name="Roberts A."/>
            <person name="Saif S."/>
            <person name="Shea T."/>
            <person name="Shenoy N."/>
            <person name="Sisk P."/>
            <person name="Stolte C."/>
            <person name="Sykes S."/>
            <person name="White J."/>
            <person name="Yandava C."/>
            <person name="Wortman J."/>
            <person name="Nusbaum C."/>
            <person name="Birren B."/>
        </authorList>
    </citation>
    <scope>NUCLEOTIDE SEQUENCE [LARGE SCALE GENOMIC DNA]</scope>
    <source>
        <strain evidence="3 4">WAL-19142</strain>
    </source>
</reference>
<dbReference type="PROSITE" id="PS51186">
    <property type="entry name" value="GNAT"/>
    <property type="match status" value="1"/>
</dbReference>
<dbReference type="Gene3D" id="3.40.630.30">
    <property type="match status" value="1"/>
</dbReference>
<dbReference type="GeneID" id="93164122"/>
<dbReference type="InterPro" id="IPR000182">
    <property type="entry name" value="GNAT_dom"/>
</dbReference>
<evidence type="ECO:0000256" key="1">
    <source>
        <dbReference type="SAM" id="MobiDB-lite"/>
    </source>
</evidence>
<feature type="region of interest" description="Disordered" evidence="1">
    <location>
        <begin position="237"/>
        <end position="285"/>
    </location>
</feature>
<gene>
    <name evidence="3" type="ORF">HMPREF9470_02466</name>
</gene>
<dbReference type="AlphaFoldDB" id="A0A0J9C5M5"/>
<feature type="domain" description="N-acetyltransferase" evidence="2">
    <location>
        <begin position="85"/>
        <end position="244"/>
    </location>
</feature>
<dbReference type="Proteomes" id="UP000037392">
    <property type="component" value="Unassembled WGS sequence"/>
</dbReference>
<dbReference type="PANTHER" id="PTHR43792:SF1">
    <property type="entry name" value="N-ACETYLTRANSFERASE DOMAIN-CONTAINING PROTEIN"/>
    <property type="match status" value="1"/>
</dbReference>